<reference evidence="3" key="2">
    <citation type="submission" date="2015-01" db="EMBL/GenBank/DDBJ databases">
        <title>Evolutionary Origins and Diversification of the Mycorrhizal Mutualists.</title>
        <authorList>
            <consortium name="DOE Joint Genome Institute"/>
            <consortium name="Mycorrhizal Genomics Consortium"/>
            <person name="Kohler A."/>
            <person name="Kuo A."/>
            <person name="Nagy L.G."/>
            <person name="Floudas D."/>
            <person name="Copeland A."/>
            <person name="Barry K.W."/>
            <person name="Cichocki N."/>
            <person name="Veneault-Fourrey C."/>
            <person name="LaButti K."/>
            <person name="Lindquist E.A."/>
            <person name="Lipzen A."/>
            <person name="Lundell T."/>
            <person name="Morin E."/>
            <person name="Murat C."/>
            <person name="Riley R."/>
            <person name="Ohm R."/>
            <person name="Sun H."/>
            <person name="Tunlid A."/>
            <person name="Henrissat B."/>
            <person name="Grigoriev I.V."/>
            <person name="Hibbett D.S."/>
            <person name="Martin F."/>
        </authorList>
    </citation>
    <scope>NUCLEOTIDE SEQUENCE [LARGE SCALE GENOMIC DNA]</scope>
    <source>
        <strain evidence="3">MAFF 305830</strain>
    </source>
</reference>
<organism evidence="2 3">
    <name type="scientific">Serendipita vermifera MAFF 305830</name>
    <dbReference type="NCBI Taxonomy" id="933852"/>
    <lineage>
        <taxon>Eukaryota</taxon>
        <taxon>Fungi</taxon>
        <taxon>Dikarya</taxon>
        <taxon>Basidiomycota</taxon>
        <taxon>Agaricomycotina</taxon>
        <taxon>Agaricomycetes</taxon>
        <taxon>Sebacinales</taxon>
        <taxon>Serendipitaceae</taxon>
        <taxon>Serendipita</taxon>
    </lineage>
</organism>
<dbReference type="InterPro" id="IPR051114">
    <property type="entry name" value="Mito_RNA_Proc_CCM1"/>
</dbReference>
<dbReference type="AlphaFoldDB" id="A0A0C3AAT7"/>
<dbReference type="OrthoDB" id="185373at2759"/>
<dbReference type="GO" id="GO:0006396">
    <property type="term" value="P:RNA processing"/>
    <property type="evidence" value="ECO:0007669"/>
    <property type="project" value="TreeGrafter"/>
</dbReference>
<dbReference type="Proteomes" id="UP000054097">
    <property type="component" value="Unassembled WGS sequence"/>
</dbReference>
<dbReference type="InterPro" id="IPR011990">
    <property type="entry name" value="TPR-like_helical_dom_sf"/>
</dbReference>
<dbReference type="GO" id="GO:0005739">
    <property type="term" value="C:mitochondrion"/>
    <property type="evidence" value="ECO:0007669"/>
    <property type="project" value="TreeGrafter"/>
</dbReference>
<dbReference type="PANTHER" id="PTHR47934">
    <property type="entry name" value="PENTATRICOPEPTIDE REPEAT-CONTAINING PROTEIN PET309, MITOCHONDRIAL"/>
    <property type="match status" value="1"/>
</dbReference>
<evidence type="ECO:0000313" key="3">
    <source>
        <dbReference type="Proteomes" id="UP000054097"/>
    </source>
</evidence>
<evidence type="ECO:0000313" key="2">
    <source>
        <dbReference type="EMBL" id="KIM21750.1"/>
    </source>
</evidence>
<proteinExistence type="predicted"/>
<dbReference type="STRING" id="933852.A0A0C3AAT7"/>
<feature type="compositionally biased region" description="Polar residues" evidence="1">
    <location>
        <begin position="405"/>
        <end position="418"/>
    </location>
</feature>
<reference evidence="2 3" key="1">
    <citation type="submission" date="2014-04" db="EMBL/GenBank/DDBJ databases">
        <authorList>
            <consortium name="DOE Joint Genome Institute"/>
            <person name="Kuo A."/>
            <person name="Zuccaro A."/>
            <person name="Kohler A."/>
            <person name="Nagy L.G."/>
            <person name="Floudas D."/>
            <person name="Copeland A."/>
            <person name="Barry K.W."/>
            <person name="Cichocki N."/>
            <person name="Veneault-Fourrey C."/>
            <person name="LaButti K."/>
            <person name="Lindquist E.A."/>
            <person name="Lipzen A."/>
            <person name="Lundell T."/>
            <person name="Morin E."/>
            <person name="Murat C."/>
            <person name="Sun H."/>
            <person name="Tunlid A."/>
            <person name="Henrissat B."/>
            <person name="Grigoriev I.V."/>
            <person name="Hibbett D.S."/>
            <person name="Martin F."/>
            <person name="Nordberg H.P."/>
            <person name="Cantor M.N."/>
            <person name="Hua S.X."/>
        </authorList>
    </citation>
    <scope>NUCLEOTIDE SEQUENCE [LARGE SCALE GENOMIC DNA]</scope>
    <source>
        <strain evidence="2 3">MAFF 305830</strain>
    </source>
</reference>
<dbReference type="GO" id="GO:0007005">
    <property type="term" value="P:mitochondrion organization"/>
    <property type="evidence" value="ECO:0007669"/>
    <property type="project" value="TreeGrafter"/>
</dbReference>
<gene>
    <name evidence="2" type="ORF">M408DRAFT_333295</name>
</gene>
<feature type="compositionally biased region" description="Low complexity" evidence="1">
    <location>
        <begin position="424"/>
        <end position="436"/>
    </location>
</feature>
<dbReference type="PANTHER" id="PTHR47934:SF8">
    <property type="entry name" value="PENTACOTRIPEPTIDE-REPEAT REGION OF PRORP DOMAIN-CONTAINING PROTEIN"/>
    <property type="match status" value="1"/>
</dbReference>
<accession>A0A0C3AAT7</accession>
<dbReference type="GO" id="GO:0003729">
    <property type="term" value="F:mRNA binding"/>
    <property type="evidence" value="ECO:0007669"/>
    <property type="project" value="TreeGrafter"/>
</dbReference>
<feature type="compositionally biased region" description="Polar residues" evidence="1">
    <location>
        <begin position="471"/>
        <end position="492"/>
    </location>
</feature>
<name>A0A0C3AAT7_SERVB</name>
<dbReference type="Gene3D" id="1.25.40.10">
    <property type="entry name" value="Tetratricopeptide repeat domain"/>
    <property type="match status" value="2"/>
</dbReference>
<protein>
    <recommendedName>
        <fullName evidence="4">Pentacotripeptide-repeat region of PRORP domain-containing protein</fullName>
    </recommendedName>
</protein>
<dbReference type="EMBL" id="KN824373">
    <property type="protein sequence ID" value="KIM21750.1"/>
    <property type="molecule type" value="Genomic_DNA"/>
</dbReference>
<evidence type="ECO:0008006" key="4">
    <source>
        <dbReference type="Google" id="ProtNLM"/>
    </source>
</evidence>
<evidence type="ECO:0000256" key="1">
    <source>
        <dbReference type="SAM" id="MobiDB-lite"/>
    </source>
</evidence>
<sequence>MGVYTKEERFKQTLEQAVEQARNPRSWSSFPSTYNRLLAQFRTLNTSGEPPSFLSQSLGELMLNLTRTRTPNRAVDKFVASVFLDIKRGEWKIPLGTDHYLAMIRSRAQGEDFEGAEEYLQECLEAFAFSTIPSRIFIALLGEYRRYNDYESVWRVYRTLKAISPVLDRRVYDLVQDVVMSSPVEFLQDHILELQSDYERAQLGPIPRLSLLLATFVALGQNSEAKDAAQKLRRVLESGPVVRYAEQRGWEALIRYSFATDVVDATSEIMKTAKKQGYKPYPSLLHRVILDHKISTVERLQDCETALSLQADTVAWTLAIHQCLAVSGIDAAISMYQQSKEAGIVPAAYTLHPLIRALCGGHLRKDLRWSNIEQALALYDDLLQSVENDNTSTDQQQEEDDPTELESTPVTLSLSQEPENGKDVTSFPSSRRSSPVRVWPGPDSMIYDTILRGISQLARNISATEPLPESRQMSTSTRPLDNSSMTKGHTNGSKEILVTRGTLWDHALRLLDDMRRLNIPSAPMSTTAIIILAMRIAPTFHGAFQVYRAMAHGERLQKNGSLNEDLDDLSSMGGSQYFNQFELNANSYENIIRAFCTLKPIREGGVLTYPPADLYLEIVKDMQLAGHGITEDVYMTFLYRLGRQARSLRLWDKQAFPYSVENEEIEGGTELEDLDPNKVGPETFLSTRHSILHGIRTMHNHIALNAGITPSVDLLNAMLDAYNKVASVHDAFKVWDTIFLSRIYDNMSVSIILDTCGWAKVGHKASQIWNQLVARGFLFNKNNWDSRVECLCRLGRLDDALKVVCLEMPTQNKVNAMQRQQRRAARGPVLTADGKIASTIAARTLFDAEEQEGDITPDAKTFGVLFSFAAQTNQVVETRNRVRQYLPDVWERIPLRQRNLWTSLEP</sequence>
<feature type="region of interest" description="Disordered" evidence="1">
    <location>
        <begin position="390"/>
        <end position="436"/>
    </location>
</feature>
<keyword evidence="3" id="KW-1185">Reference proteome</keyword>
<feature type="region of interest" description="Disordered" evidence="1">
    <location>
        <begin position="464"/>
        <end position="492"/>
    </location>
</feature>
<dbReference type="HOGENOM" id="CLU_311481_0_0_1"/>